<evidence type="ECO:0000313" key="8">
    <source>
        <dbReference type="Proteomes" id="UP001501920"/>
    </source>
</evidence>
<keyword evidence="3 6" id="KW-0812">Transmembrane</keyword>
<feature type="transmembrane region" description="Helical" evidence="6">
    <location>
        <begin position="40"/>
        <end position="60"/>
    </location>
</feature>
<accession>A0A3B4CIE8</accession>
<dbReference type="PANTHER" id="PTHR23320:SF129">
    <property type="entry name" value="MEMBRANE-SPANNING 4-DOMAINS SUBFAMILY A MEMBER 15"/>
    <property type="match status" value="1"/>
</dbReference>
<feature type="transmembrane region" description="Helical" evidence="6">
    <location>
        <begin position="155"/>
        <end position="176"/>
    </location>
</feature>
<dbReference type="OrthoDB" id="8936163at2759"/>
<evidence type="ECO:0000256" key="4">
    <source>
        <dbReference type="ARBA" id="ARBA00022989"/>
    </source>
</evidence>
<protein>
    <submittedName>
        <fullName evidence="7">Uncharacterized protein</fullName>
    </submittedName>
</protein>
<dbReference type="OMA" id="IILDKHC"/>
<evidence type="ECO:0000256" key="3">
    <source>
        <dbReference type="ARBA" id="ARBA00022692"/>
    </source>
</evidence>
<organism evidence="7 8">
    <name type="scientific">Pygocentrus nattereri</name>
    <name type="common">Red-bellied piranha</name>
    <dbReference type="NCBI Taxonomy" id="42514"/>
    <lineage>
        <taxon>Eukaryota</taxon>
        <taxon>Metazoa</taxon>
        <taxon>Chordata</taxon>
        <taxon>Craniata</taxon>
        <taxon>Vertebrata</taxon>
        <taxon>Euteleostomi</taxon>
        <taxon>Actinopterygii</taxon>
        <taxon>Neopterygii</taxon>
        <taxon>Teleostei</taxon>
        <taxon>Ostariophysi</taxon>
        <taxon>Characiformes</taxon>
        <taxon>Characoidei</taxon>
        <taxon>Pygocentrus</taxon>
    </lineage>
</organism>
<dbReference type="InterPro" id="IPR007237">
    <property type="entry name" value="CD20-like"/>
</dbReference>
<comment type="similarity">
    <text evidence="2">Belongs to the MS4A family.</text>
</comment>
<name>A0A3B4CIE8_PYGNA</name>
<dbReference type="InterPro" id="IPR030417">
    <property type="entry name" value="MS4A"/>
</dbReference>
<feature type="transmembrane region" description="Helical" evidence="6">
    <location>
        <begin position="98"/>
        <end position="121"/>
    </location>
</feature>
<dbReference type="Pfam" id="PF04103">
    <property type="entry name" value="CD20"/>
    <property type="match status" value="1"/>
</dbReference>
<dbReference type="GeneTree" id="ENSGT00510000052942"/>
<evidence type="ECO:0000256" key="2">
    <source>
        <dbReference type="ARBA" id="ARBA00009565"/>
    </source>
</evidence>
<proteinExistence type="inferred from homology"/>
<dbReference type="Ensembl" id="ENSPNAT00000036252.2">
    <property type="protein sequence ID" value="ENSPNAP00000011777.2"/>
    <property type="gene ID" value="ENSPNAG00000003476.2"/>
</dbReference>
<reference evidence="7" key="2">
    <citation type="submission" date="2025-08" db="UniProtKB">
        <authorList>
            <consortium name="Ensembl"/>
        </authorList>
    </citation>
    <scope>IDENTIFICATION</scope>
</reference>
<sequence length="209" mass="23399">MAVTVSSDLSVSVSEDHVVKKLTDKQEILRESLRKGEPKAMGVSQVTLGFLVITYSIPLLSSEFTEVVRFGVPWWSGISFVIAGAFALVTEKHNSIKLVLTCLAVTVLAAFISVIALIFYIVDIFKNSETACHSDVEHLCDDLYYAAMFNREMKSILTCLNIVQTVISSAFSFMLYNERKRFINYTVRAVHQNSQLLSTLFCYECTSPL</sequence>
<dbReference type="Proteomes" id="UP001501920">
    <property type="component" value="Chromosome 5"/>
</dbReference>
<dbReference type="STRING" id="42514.ENSPNAP00000011777"/>
<feature type="transmembrane region" description="Helical" evidence="6">
    <location>
        <begin position="72"/>
        <end position="89"/>
    </location>
</feature>
<evidence type="ECO:0000256" key="6">
    <source>
        <dbReference type="SAM" id="Phobius"/>
    </source>
</evidence>
<keyword evidence="4 6" id="KW-1133">Transmembrane helix</keyword>
<keyword evidence="5 6" id="KW-0472">Membrane</keyword>
<reference evidence="7 8" key="1">
    <citation type="submission" date="2020-10" db="EMBL/GenBank/DDBJ databases">
        <title>Pygocentrus nattereri (red-bellied piranha) genome, fPygNat1, primary haplotype.</title>
        <authorList>
            <person name="Myers G."/>
            <person name="Meyer A."/>
            <person name="Karagic N."/>
            <person name="Pippel M."/>
            <person name="Winkler S."/>
            <person name="Tracey A."/>
            <person name="Wood J."/>
            <person name="Formenti G."/>
            <person name="Howe K."/>
            <person name="Fedrigo O."/>
            <person name="Jarvis E.D."/>
        </authorList>
    </citation>
    <scope>NUCLEOTIDE SEQUENCE [LARGE SCALE GENOMIC DNA]</scope>
</reference>
<dbReference type="GO" id="GO:0016020">
    <property type="term" value="C:membrane"/>
    <property type="evidence" value="ECO:0007669"/>
    <property type="project" value="UniProtKB-SubCell"/>
</dbReference>
<evidence type="ECO:0000256" key="1">
    <source>
        <dbReference type="ARBA" id="ARBA00004141"/>
    </source>
</evidence>
<dbReference type="PANTHER" id="PTHR23320">
    <property type="entry name" value="MEMBRANE-SPANNING 4-DOMAINS SUBFAMILY A MS4A -RELATED"/>
    <property type="match status" value="1"/>
</dbReference>
<evidence type="ECO:0000313" key="7">
    <source>
        <dbReference type="Ensembl" id="ENSPNAP00000011777.2"/>
    </source>
</evidence>
<dbReference type="AlphaFoldDB" id="A0A3B4CIE8"/>
<reference evidence="7" key="3">
    <citation type="submission" date="2025-09" db="UniProtKB">
        <authorList>
            <consortium name="Ensembl"/>
        </authorList>
    </citation>
    <scope>IDENTIFICATION</scope>
</reference>
<evidence type="ECO:0000256" key="5">
    <source>
        <dbReference type="ARBA" id="ARBA00023136"/>
    </source>
</evidence>
<keyword evidence="8" id="KW-1185">Reference proteome</keyword>
<comment type="subcellular location">
    <subcellularLocation>
        <location evidence="1">Membrane</location>
        <topology evidence="1">Multi-pass membrane protein</topology>
    </subcellularLocation>
</comment>